<dbReference type="PANTHER" id="PTHR45526">
    <property type="entry name" value="TRANSCRIPTIONAL REGULATORY PROTEIN DPIA"/>
    <property type="match status" value="1"/>
</dbReference>
<dbReference type="InterPro" id="IPR036388">
    <property type="entry name" value="WH-like_DNA-bd_sf"/>
</dbReference>
<dbReference type="PROSITE" id="PS50110">
    <property type="entry name" value="RESPONSE_REGULATORY"/>
    <property type="match status" value="1"/>
</dbReference>
<dbReference type="CDD" id="cd19925">
    <property type="entry name" value="REC_citrate_TCS"/>
    <property type="match status" value="1"/>
</dbReference>
<dbReference type="InterPro" id="IPR011006">
    <property type="entry name" value="CheY-like_superfamily"/>
</dbReference>
<dbReference type="InterPro" id="IPR001789">
    <property type="entry name" value="Sig_transdc_resp-reg_receiver"/>
</dbReference>
<name>A0ABV6KWW4_9BACI</name>
<gene>
    <name evidence="11" type="ORF">ACFFHF_21765</name>
</gene>
<evidence type="ECO:0000256" key="1">
    <source>
        <dbReference type="ARBA" id="ARBA00004496"/>
    </source>
</evidence>
<dbReference type="InterPro" id="IPR051271">
    <property type="entry name" value="2C-system_Tx_regulators"/>
</dbReference>
<evidence type="ECO:0000256" key="8">
    <source>
        <dbReference type="ARBA" id="ARBA00023163"/>
    </source>
</evidence>
<dbReference type="RefSeq" id="WP_377059017.1">
    <property type="nucleotide sequence ID" value="NZ_JBHLUU010000125.1"/>
</dbReference>
<evidence type="ECO:0000313" key="12">
    <source>
        <dbReference type="Proteomes" id="UP001589738"/>
    </source>
</evidence>
<dbReference type="PIRSF" id="PIRSF006171">
    <property type="entry name" value="RR_citrat_malat"/>
    <property type="match status" value="1"/>
</dbReference>
<dbReference type="Proteomes" id="UP001589738">
    <property type="component" value="Unassembled WGS sequence"/>
</dbReference>
<dbReference type="Pfam" id="PF00072">
    <property type="entry name" value="Response_reg"/>
    <property type="match status" value="1"/>
</dbReference>
<dbReference type="SUPFAM" id="SSF46785">
    <property type="entry name" value="Winged helix' DNA-binding domain"/>
    <property type="match status" value="1"/>
</dbReference>
<dbReference type="EMBL" id="JBHLUU010000125">
    <property type="protein sequence ID" value="MFC0477821.1"/>
    <property type="molecule type" value="Genomic_DNA"/>
</dbReference>
<keyword evidence="7" id="KW-0010">Activator</keyword>
<evidence type="ECO:0000256" key="6">
    <source>
        <dbReference type="ARBA" id="ARBA00023125"/>
    </source>
</evidence>
<reference evidence="11 12" key="1">
    <citation type="submission" date="2024-09" db="EMBL/GenBank/DDBJ databases">
        <authorList>
            <person name="Sun Q."/>
            <person name="Mori K."/>
        </authorList>
    </citation>
    <scope>NUCLEOTIDE SEQUENCE [LARGE SCALE GENOMIC DNA]</scope>
    <source>
        <strain evidence="11 12">CGMCC 1.9126</strain>
    </source>
</reference>
<dbReference type="PANTHER" id="PTHR45526:SF1">
    <property type="entry name" value="TRANSCRIPTIONAL REGULATORY PROTEIN DCUR-RELATED"/>
    <property type="match status" value="1"/>
</dbReference>
<dbReference type="Gene3D" id="1.10.10.10">
    <property type="entry name" value="Winged helix-like DNA-binding domain superfamily/Winged helix DNA-binding domain"/>
    <property type="match status" value="1"/>
</dbReference>
<evidence type="ECO:0000256" key="9">
    <source>
        <dbReference type="PROSITE-ProRule" id="PRU00169"/>
    </source>
</evidence>
<evidence type="ECO:0000256" key="4">
    <source>
        <dbReference type="ARBA" id="ARBA00023012"/>
    </source>
</evidence>
<keyword evidence="5" id="KW-0805">Transcription regulation</keyword>
<keyword evidence="4" id="KW-0902">Two-component regulatory system</keyword>
<feature type="modified residue" description="4-aspartylphosphate" evidence="9">
    <location>
        <position position="54"/>
    </location>
</feature>
<evidence type="ECO:0000313" key="11">
    <source>
        <dbReference type="EMBL" id="MFC0477821.1"/>
    </source>
</evidence>
<accession>A0ABV6KWW4</accession>
<dbReference type="SMART" id="SM00448">
    <property type="entry name" value="REC"/>
    <property type="match status" value="1"/>
</dbReference>
<keyword evidence="8" id="KW-0804">Transcription</keyword>
<evidence type="ECO:0000256" key="3">
    <source>
        <dbReference type="ARBA" id="ARBA00022553"/>
    </source>
</evidence>
<keyword evidence="6" id="KW-0238">DNA-binding</keyword>
<keyword evidence="3 9" id="KW-0597">Phosphoprotein</keyword>
<evidence type="ECO:0000256" key="5">
    <source>
        <dbReference type="ARBA" id="ARBA00023015"/>
    </source>
</evidence>
<dbReference type="InterPro" id="IPR024187">
    <property type="entry name" value="Sig_transdc_resp-reg_cit/mal"/>
</dbReference>
<keyword evidence="12" id="KW-1185">Reference proteome</keyword>
<proteinExistence type="predicted"/>
<organism evidence="11 12">
    <name type="scientific">Robertmurraya beringensis</name>
    <dbReference type="NCBI Taxonomy" id="641660"/>
    <lineage>
        <taxon>Bacteria</taxon>
        <taxon>Bacillati</taxon>
        <taxon>Bacillota</taxon>
        <taxon>Bacilli</taxon>
        <taxon>Bacillales</taxon>
        <taxon>Bacillaceae</taxon>
        <taxon>Robertmurraya</taxon>
    </lineage>
</organism>
<dbReference type="InterPro" id="IPR036390">
    <property type="entry name" value="WH_DNA-bd_sf"/>
</dbReference>
<evidence type="ECO:0000259" key="10">
    <source>
        <dbReference type="PROSITE" id="PS50110"/>
    </source>
</evidence>
<comment type="subcellular location">
    <subcellularLocation>
        <location evidence="1">Cytoplasm</location>
    </subcellularLocation>
</comment>
<keyword evidence="2" id="KW-0963">Cytoplasm</keyword>
<feature type="domain" description="Response regulatory" evidence="10">
    <location>
        <begin position="3"/>
        <end position="119"/>
    </location>
</feature>
<protein>
    <submittedName>
        <fullName evidence="11">Response regulator</fullName>
    </submittedName>
</protein>
<evidence type="ECO:0000256" key="2">
    <source>
        <dbReference type="ARBA" id="ARBA00022490"/>
    </source>
</evidence>
<sequence length="237" mass="27297">MIKVLIVEDDPMVAEINKRYLQDMKGFRLTGMVHTVKDAIDFLQKETVELILLDVYMPGDNGLVLLQYIREHHLEIDVILITAAGEKDKIQTALRLGAVDYLIKPFEFDRFQQALLRFQDKYLFFANHSVLKQEDLDDRILSTEQTQMEEPIIDLPKGLTSSTLQVVVEVLKAKGTNPFSTDDISESTYISRVSVRKYLKFLTQLGVLKESLTYGIGRPVYLYTLQVEKLNQVDMYL</sequence>
<comment type="caution">
    <text evidence="11">The sequence shown here is derived from an EMBL/GenBank/DDBJ whole genome shotgun (WGS) entry which is preliminary data.</text>
</comment>
<dbReference type="Gene3D" id="3.40.50.2300">
    <property type="match status" value="1"/>
</dbReference>
<dbReference type="SUPFAM" id="SSF52172">
    <property type="entry name" value="CheY-like"/>
    <property type="match status" value="1"/>
</dbReference>
<evidence type="ECO:0000256" key="7">
    <source>
        <dbReference type="ARBA" id="ARBA00023159"/>
    </source>
</evidence>